<reference evidence="1" key="1">
    <citation type="submission" date="2014-09" db="EMBL/GenBank/DDBJ databases">
        <authorList>
            <person name="Wibberg D."/>
        </authorList>
    </citation>
    <scope>NUCLEOTIDE SEQUENCE [LARGE SCALE GENOMIC DNA]</scope>
    <source>
        <strain evidence="1">Mb9</strain>
    </source>
</reference>
<keyword evidence="2" id="KW-1185">Reference proteome</keyword>
<proteinExistence type="predicted"/>
<accession>A0A0S4FQW0</accession>
<gene>
    <name evidence="1" type="ORF">MB9_1801</name>
</gene>
<sequence length="145" mass="16923">MDIIKRIVIELTEDEKIKVKGEGYKTPEEGIELIHGCLNYIYGEEVVLMTKNDCEELNRKIEEKGRELNTLTTFIKTLLLLKKMGILDKDVLEILRDMMELSRVLTPEEVDEMDKVAMTLLKEVKDEGKYKVLLRKYFSSDIMYG</sequence>
<dbReference type="EMBL" id="LN734822">
    <property type="protein sequence ID" value="CEL25431.1"/>
    <property type="molecule type" value="Genomic_DNA"/>
</dbReference>
<dbReference type="GeneID" id="26740037"/>
<dbReference type="Proteomes" id="UP000062768">
    <property type="component" value="Chromosome I"/>
</dbReference>
<dbReference type="AlphaFoldDB" id="A0A0S4FQW0"/>
<protein>
    <submittedName>
        <fullName evidence="1">Uncharacterized protein</fullName>
    </submittedName>
</protein>
<name>A0A0S4FQW0_METFO</name>
<organism evidence="1 2">
    <name type="scientific">Methanobacterium formicicum</name>
    <dbReference type="NCBI Taxonomy" id="2162"/>
    <lineage>
        <taxon>Archaea</taxon>
        <taxon>Methanobacteriati</taxon>
        <taxon>Methanobacteriota</taxon>
        <taxon>Methanomada group</taxon>
        <taxon>Methanobacteria</taxon>
        <taxon>Methanobacteriales</taxon>
        <taxon>Methanobacteriaceae</taxon>
        <taxon>Methanobacterium</taxon>
    </lineage>
</organism>
<dbReference type="RefSeq" id="WP_060537972.1">
    <property type="nucleotide sequence ID" value="NZ_LN734822.1"/>
</dbReference>
<evidence type="ECO:0000313" key="2">
    <source>
        <dbReference type="Proteomes" id="UP000062768"/>
    </source>
</evidence>
<dbReference type="PATRIC" id="fig|2162.10.peg.1874"/>
<evidence type="ECO:0000313" key="1">
    <source>
        <dbReference type="EMBL" id="CEL25431.1"/>
    </source>
</evidence>